<sequence length="303" mass="35931">MLFIFMRGNSMAKLKYTQEEDLKTPEEFIEAKTKKETAYVRKGKFILNFYNIWRTIRKAKKITKKIKLDPNLYSEEWRYNWVKKKSKKVLQLLNVYVDVIGVENWLDRGVILASNHQSNIDPILMLAVNDFSKQQPVSFLAKKELWTQKIFKHFMNLIDNVPMDRNNPRSVYNAVKEAKDLVTEYKRSLVIFPEGTRSAKQEMNEFQPASMKIAQMAYAPIIPITIIDSYKLFVKRPKGQFRIKIIFGKPMMPEKFISLKTEMVTRNVFKEIKKNMDKYIDWDPKKLGIKPKLVNKKTRCTYY</sequence>
<evidence type="ECO:0000313" key="7">
    <source>
        <dbReference type="EMBL" id="AKU79504.1"/>
    </source>
</evidence>
<reference evidence="7 8" key="1">
    <citation type="journal article" date="2015" name="Genome Announc.">
        <title>Complete Genome Sequence of Spiroplasma turonicum Strain Tab4cT, a Parasite of a Horse Fly, Haematopota sp. (Diptera: Tabanidae).</title>
        <authorList>
            <person name="Davis R.E."/>
            <person name="Shao J."/>
            <person name="Zhao Y."/>
            <person name="Gasparich G.E."/>
            <person name="Gaynor B.J."/>
            <person name="Donofrio N."/>
        </authorList>
    </citation>
    <scope>NUCLEOTIDE SEQUENCE [LARGE SCALE GENOMIC DNA]</scope>
    <source>
        <strain evidence="7 8">Tab4c</strain>
    </source>
</reference>
<dbReference type="SUPFAM" id="SSF69593">
    <property type="entry name" value="Glycerol-3-phosphate (1)-acyltransferase"/>
    <property type="match status" value="1"/>
</dbReference>
<dbReference type="CDD" id="cd07989">
    <property type="entry name" value="LPLAT_AGPAT-like"/>
    <property type="match status" value="1"/>
</dbReference>
<dbReference type="PANTHER" id="PTHR10434">
    <property type="entry name" value="1-ACYL-SN-GLYCEROL-3-PHOSPHATE ACYLTRANSFERASE"/>
    <property type="match status" value="1"/>
</dbReference>
<accession>A0A0K1P5R1</accession>
<dbReference type="PANTHER" id="PTHR10434:SF64">
    <property type="entry name" value="1-ACYL-SN-GLYCEROL-3-PHOSPHATE ACYLTRANSFERASE-RELATED"/>
    <property type="match status" value="1"/>
</dbReference>
<organism evidence="7 8">
    <name type="scientific">Spiroplasma turonicum</name>
    <dbReference type="NCBI Taxonomy" id="216946"/>
    <lineage>
        <taxon>Bacteria</taxon>
        <taxon>Bacillati</taxon>
        <taxon>Mycoplasmatota</taxon>
        <taxon>Mollicutes</taxon>
        <taxon>Entomoplasmatales</taxon>
        <taxon>Spiroplasmataceae</taxon>
        <taxon>Spiroplasma</taxon>
    </lineage>
</organism>
<protein>
    <submittedName>
        <fullName evidence="7">1-acyl-sn-glycerol-3-phosphate acyltransferase</fullName>
    </submittedName>
</protein>
<dbReference type="STRING" id="216946.STURO_v1c02580"/>
<evidence type="ECO:0000256" key="3">
    <source>
        <dbReference type="ARBA" id="ARBA00022679"/>
    </source>
</evidence>
<evidence type="ECO:0000256" key="1">
    <source>
        <dbReference type="ARBA" id="ARBA00005189"/>
    </source>
</evidence>
<evidence type="ECO:0000256" key="5">
    <source>
        <dbReference type="ARBA" id="ARBA00023315"/>
    </source>
</evidence>
<dbReference type="SMART" id="SM00563">
    <property type="entry name" value="PlsC"/>
    <property type="match status" value="1"/>
</dbReference>
<keyword evidence="2" id="KW-0444">Lipid biosynthesis</keyword>
<keyword evidence="4" id="KW-0443">Lipid metabolism</keyword>
<comment type="pathway">
    <text evidence="1">Lipid metabolism.</text>
</comment>
<keyword evidence="8" id="KW-1185">Reference proteome</keyword>
<dbReference type="Pfam" id="PF01553">
    <property type="entry name" value="Acyltransferase"/>
    <property type="match status" value="1"/>
</dbReference>
<feature type="domain" description="Phospholipid/glycerol acyltransferase" evidence="6">
    <location>
        <begin position="110"/>
        <end position="229"/>
    </location>
</feature>
<proteinExistence type="predicted"/>
<dbReference type="GO" id="GO:0006654">
    <property type="term" value="P:phosphatidic acid biosynthetic process"/>
    <property type="evidence" value="ECO:0007669"/>
    <property type="project" value="TreeGrafter"/>
</dbReference>
<dbReference type="KEGG" id="stur:STURON_00258"/>
<keyword evidence="5 7" id="KW-0012">Acyltransferase</keyword>
<evidence type="ECO:0000256" key="4">
    <source>
        <dbReference type="ARBA" id="ARBA00023098"/>
    </source>
</evidence>
<dbReference type="Proteomes" id="UP000067243">
    <property type="component" value="Chromosome"/>
</dbReference>
<gene>
    <name evidence="7" type="primary">plsC</name>
    <name evidence="7" type="ORF">STURON_00258</name>
</gene>
<dbReference type="InterPro" id="IPR002123">
    <property type="entry name" value="Plipid/glycerol_acylTrfase"/>
</dbReference>
<dbReference type="AlphaFoldDB" id="A0A0K1P5R1"/>
<keyword evidence="3 7" id="KW-0808">Transferase</keyword>
<dbReference type="EMBL" id="CP012328">
    <property type="protein sequence ID" value="AKU79504.1"/>
    <property type="molecule type" value="Genomic_DNA"/>
</dbReference>
<evidence type="ECO:0000313" key="8">
    <source>
        <dbReference type="Proteomes" id="UP000067243"/>
    </source>
</evidence>
<evidence type="ECO:0000259" key="6">
    <source>
        <dbReference type="SMART" id="SM00563"/>
    </source>
</evidence>
<dbReference type="PATRIC" id="fig|216946.3.peg.258"/>
<name>A0A0K1P5R1_9MOLU</name>
<evidence type="ECO:0000256" key="2">
    <source>
        <dbReference type="ARBA" id="ARBA00022516"/>
    </source>
</evidence>
<dbReference type="GO" id="GO:0003841">
    <property type="term" value="F:1-acylglycerol-3-phosphate O-acyltransferase activity"/>
    <property type="evidence" value="ECO:0007669"/>
    <property type="project" value="TreeGrafter"/>
</dbReference>